<accession>A0A9Q8ZHQ2</accession>
<dbReference type="Proteomes" id="UP001056012">
    <property type="component" value="Chromosome 7"/>
</dbReference>
<sequence length="341" mass="39926">MTLKHSKRFGLLRASELVGTFFNILNRTYMSIFSTSRLSVVIRKLPLCIRKHIYHDGDIKDTTTSPWAKLPAELRERIYIYVLTEPSGLIYFMEEDRMNRIYARQNQESSRIPDESLVSSLKRIYSRILSVFGDIHVRAKDRRFNQIQYVSRQCYEEAHGLELCYNDILFEDGHDLSASQRCRAFLRNMVEKRCARNLKLSIRSSSLCFQPLPTHGNDTITLIEFCNQHPKAALRLHNPFWCQDQPGFLLLGIMYTAVVRGDRQPLCQLARSWEPLLGIDLTNIESMLTPDGVPRNLRIVPYEYKLNKDKILESLRQLLVLKNREKQLWLDLAEKWFVEGL</sequence>
<dbReference type="OrthoDB" id="3688988at2759"/>
<evidence type="ECO:0000313" key="2">
    <source>
        <dbReference type="Proteomes" id="UP001056012"/>
    </source>
</evidence>
<evidence type="ECO:0000313" key="1">
    <source>
        <dbReference type="EMBL" id="USP82172.1"/>
    </source>
</evidence>
<name>A0A9Q8ZHQ2_CURCL</name>
<reference evidence="1" key="1">
    <citation type="submission" date="2021-12" db="EMBL/GenBank/DDBJ databases">
        <title>Curvularia clavata genome.</title>
        <authorList>
            <person name="Cao Y."/>
        </authorList>
    </citation>
    <scope>NUCLEOTIDE SEQUENCE</scope>
    <source>
        <strain evidence="1">Yc1106</strain>
    </source>
</reference>
<dbReference type="VEuPathDB" id="FungiDB:yc1106_09446"/>
<dbReference type="AlphaFoldDB" id="A0A9Q8ZHQ2"/>
<proteinExistence type="predicted"/>
<dbReference type="EMBL" id="CP089280">
    <property type="protein sequence ID" value="USP82172.1"/>
    <property type="molecule type" value="Genomic_DNA"/>
</dbReference>
<organism evidence="1 2">
    <name type="scientific">Curvularia clavata</name>
    <dbReference type="NCBI Taxonomy" id="95742"/>
    <lineage>
        <taxon>Eukaryota</taxon>
        <taxon>Fungi</taxon>
        <taxon>Dikarya</taxon>
        <taxon>Ascomycota</taxon>
        <taxon>Pezizomycotina</taxon>
        <taxon>Dothideomycetes</taxon>
        <taxon>Pleosporomycetidae</taxon>
        <taxon>Pleosporales</taxon>
        <taxon>Pleosporineae</taxon>
        <taxon>Pleosporaceae</taxon>
        <taxon>Curvularia</taxon>
    </lineage>
</organism>
<keyword evidence="2" id="KW-1185">Reference proteome</keyword>
<gene>
    <name evidence="1" type="ORF">yc1106_09446</name>
</gene>
<protein>
    <submittedName>
        <fullName evidence="1">Uncharacterized protein</fullName>
    </submittedName>
</protein>